<gene>
    <name evidence="2" type="ORF">FGF67_05145</name>
</gene>
<dbReference type="PANTHER" id="PTHR43685:SF10">
    <property type="entry name" value="LACTO-N-NEOTETRAOSE BIOSYNTHESIS GLYCOSYL TRANSFERASE LGTA"/>
    <property type="match status" value="1"/>
</dbReference>
<dbReference type="Pfam" id="PF00535">
    <property type="entry name" value="Glycos_transf_2"/>
    <property type="match status" value="1"/>
</dbReference>
<dbReference type="EMBL" id="VDCS01000004">
    <property type="protein sequence ID" value="TNJ45769.1"/>
    <property type="molecule type" value="Genomic_DNA"/>
</dbReference>
<dbReference type="PANTHER" id="PTHR43685">
    <property type="entry name" value="GLYCOSYLTRANSFERASE"/>
    <property type="match status" value="1"/>
</dbReference>
<evidence type="ECO:0000313" key="3">
    <source>
        <dbReference type="Proteomes" id="UP000308713"/>
    </source>
</evidence>
<dbReference type="InterPro" id="IPR029044">
    <property type="entry name" value="Nucleotide-diphossugar_trans"/>
</dbReference>
<reference evidence="2 3" key="1">
    <citation type="submission" date="2019-05" db="EMBL/GenBank/DDBJ databases">
        <title>Tamlana fucoidanivorans sp. nov., isolated from the surface of algae collected from Fujian province in China.</title>
        <authorList>
            <person name="Li J."/>
        </authorList>
    </citation>
    <scope>NUCLEOTIDE SEQUENCE [LARGE SCALE GENOMIC DNA]</scope>
    <source>
        <strain evidence="2 3">CW2-9</strain>
    </source>
</reference>
<sequence length="343" mass="40646">MPLISVVLPVYNVAEYVDEAITSILNQTIQDFEILVIDDCSTDETLPVVKSFKDSRIRIIEKSVNKGLIDSLNIGFKEAKGTYIARMDGDDISLPSRFEKQLKVLQNNPEIKACGCWLQCFGVSSKVLKYKELHEEIKTQMLLANSMSLCSSMLERKTYVHFNFDETKTHAEDYDFWAKSAWTCKMYNIQETLYYYRTHKEQVSILYNDIQKVQDVKIKLSLLHKIDYDKERYEDVFIKRVLFSKEAITVEDCKHFFKWLNQLKKINKVQQVFDHKEFIEVLNVFKQQFVFYLFFTNCRKGINYSIRISILNILPFKQKWFVIKKKINEIMRIKTNKVFKKSI</sequence>
<dbReference type="Proteomes" id="UP000308713">
    <property type="component" value="Unassembled WGS sequence"/>
</dbReference>
<dbReference type="OrthoDB" id="9815829at2"/>
<dbReference type="Gene3D" id="3.90.550.10">
    <property type="entry name" value="Spore Coat Polysaccharide Biosynthesis Protein SpsA, Chain A"/>
    <property type="match status" value="1"/>
</dbReference>
<keyword evidence="3" id="KW-1185">Reference proteome</keyword>
<name>A0A5C4SNL0_9FLAO</name>
<dbReference type="CDD" id="cd00761">
    <property type="entry name" value="Glyco_tranf_GTA_type"/>
    <property type="match status" value="1"/>
</dbReference>
<keyword evidence="2" id="KW-0808">Transferase</keyword>
<accession>A0A5C4SNL0</accession>
<evidence type="ECO:0000313" key="2">
    <source>
        <dbReference type="EMBL" id="TNJ45769.1"/>
    </source>
</evidence>
<proteinExistence type="predicted"/>
<feature type="domain" description="Glycosyltransferase 2-like" evidence="1">
    <location>
        <begin position="5"/>
        <end position="132"/>
    </location>
</feature>
<dbReference type="InterPro" id="IPR001173">
    <property type="entry name" value="Glyco_trans_2-like"/>
</dbReference>
<dbReference type="AlphaFoldDB" id="A0A5C4SNL0"/>
<dbReference type="RefSeq" id="WP_139695412.1">
    <property type="nucleotide sequence ID" value="NZ_CP074074.1"/>
</dbReference>
<evidence type="ECO:0000259" key="1">
    <source>
        <dbReference type="Pfam" id="PF00535"/>
    </source>
</evidence>
<dbReference type="GO" id="GO:0016740">
    <property type="term" value="F:transferase activity"/>
    <property type="evidence" value="ECO:0007669"/>
    <property type="project" value="UniProtKB-KW"/>
</dbReference>
<comment type="caution">
    <text evidence="2">The sequence shown here is derived from an EMBL/GenBank/DDBJ whole genome shotgun (WGS) entry which is preliminary data.</text>
</comment>
<protein>
    <submittedName>
        <fullName evidence="2">Glycosyltransferase family 2 protein</fullName>
    </submittedName>
</protein>
<dbReference type="InterPro" id="IPR050834">
    <property type="entry name" value="Glycosyltransf_2"/>
</dbReference>
<organism evidence="2 3">
    <name type="scientific">Allotamlana fucoidanivorans</name>
    <dbReference type="NCBI Taxonomy" id="2583814"/>
    <lineage>
        <taxon>Bacteria</taxon>
        <taxon>Pseudomonadati</taxon>
        <taxon>Bacteroidota</taxon>
        <taxon>Flavobacteriia</taxon>
        <taxon>Flavobacteriales</taxon>
        <taxon>Flavobacteriaceae</taxon>
        <taxon>Allotamlana</taxon>
    </lineage>
</organism>
<dbReference type="SUPFAM" id="SSF53448">
    <property type="entry name" value="Nucleotide-diphospho-sugar transferases"/>
    <property type="match status" value="1"/>
</dbReference>